<dbReference type="Proteomes" id="UP001621714">
    <property type="component" value="Unassembled WGS sequence"/>
</dbReference>
<evidence type="ECO:0000313" key="2">
    <source>
        <dbReference type="EMBL" id="MFK7159817.1"/>
    </source>
</evidence>
<feature type="transmembrane region" description="Helical" evidence="1">
    <location>
        <begin position="12"/>
        <end position="34"/>
    </location>
</feature>
<evidence type="ECO:0000256" key="1">
    <source>
        <dbReference type="SAM" id="Phobius"/>
    </source>
</evidence>
<gene>
    <name evidence="2" type="ORF">V6U78_02040</name>
</gene>
<proteinExistence type="predicted"/>
<name>A0ABW8PU62_9GAMM</name>
<keyword evidence="1" id="KW-1133">Transmembrane helix</keyword>
<keyword evidence="1" id="KW-0812">Transmembrane</keyword>
<sequence length="160" mass="18449">MPWYKEPMVWLAFSPAIFGVIVGLTLLTIGVLSYDGPVHEDYYREGRTINQSFERDRVARDLSLRADLRFTADQVILNLTGQLESFPPELEILMENTTRAALDFSVPIRHIQAGQYVGNLPQQPVNQWDVKLYGPEREWRLYGRADFPSQQTLVLQPGRR</sequence>
<evidence type="ECO:0000313" key="3">
    <source>
        <dbReference type="Proteomes" id="UP001621714"/>
    </source>
</evidence>
<organism evidence="2 3">
    <name type="scientific">Marinospirillum alkalitolerans</name>
    <dbReference type="NCBI Taxonomy" id="3123374"/>
    <lineage>
        <taxon>Bacteria</taxon>
        <taxon>Pseudomonadati</taxon>
        <taxon>Pseudomonadota</taxon>
        <taxon>Gammaproteobacteria</taxon>
        <taxon>Oceanospirillales</taxon>
        <taxon>Oceanospirillaceae</taxon>
        <taxon>Marinospirillum</taxon>
    </lineage>
</organism>
<accession>A0ABW8PU62</accession>
<dbReference type="Pfam" id="PF05751">
    <property type="entry name" value="FixH"/>
    <property type="match status" value="1"/>
</dbReference>
<protein>
    <submittedName>
        <fullName evidence="2">FixH family protein</fullName>
    </submittedName>
</protein>
<keyword evidence="3" id="KW-1185">Reference proteome</keyword>
<dbReference type="InterPro" id="IPR008620">
    <property type="entry name" value="FixH"/>
</dbReference>
<dbReference type="EMBL" id="JBANFI010000001">
    <property type="protein sequence ID" value="MFK7159817.1"/>
    <property type="molecule type" value="Genomic_DNA"/>
</dbReference>
<dbReference type="RefSeq" id="WP_405336673.1">
    <property type="nucleotide sequence ID" value="NZ_JBANFI010000001.1"/>
</dbReference>
<reference evidence="2 3" key="1">
    <citation type="submission" date="2024-02" db="EMBL/GenBank/DDBJ databases">
        <title>Marinospirillum sp. MEB 164 isolated from Lonar lake sediment.</title>
        <authorList>
            <person name="Joshi A."/>
            <person name="Thite S."/>
        </authorList>
    </citation>
    <scope>NUCLEOTIDE SEQUENCE [LARGE SCALE GENOMIC DNA]</scope>
    <source>
        <strain evidence="2 3">MEB164</strain>
    </source>
</reference>
<comment type="caution">
    <text evidence="2">The sequence shown here is derived from an EMBL/GenBank/DDBJ whole genome shotgun (WGS) entry which is preliminary data.</text>
</comment>
<keyword evidence="1" id="KW-0472">Membrane</keyword>